<sequence>MFIVLLDYLKPLSEVDRFVAEHRAYLKTQYDAGRFLLSGRREPRTGGVIIARAATRAELEALLAGDPFWREGIAHYDIVEFVPSMASAGLAHLVDGA</sequence>
<dbReference type="Gene3D" id="3.30.70.1060">
    <property type="entry name" value="Dimeric alpha+beta barrel"/>
    <property type="match status" value="1"/>
</dbReference>
<gene>
    <name evidence="3" type="ORF">SAMN05660652_01488</name>
</gene>
<dbReference type="EMBL" id="FNCY01000005">
    <property type="protein sequence ID" value="SDH31143.1"/>
    <property type="molecule type" value="Genomic_DNA"/>
</dbReference>
<evidence type="ECO:0000259" key="2">
    <source>
        <dbReference type="Pfam" id="PF03795"/>
    </source>
</evidence>
<dbReference type="RefSeq" id="WP_091936106.1">
    <property type="nucleotide sequence ID" value="NZ_FNCY01000005.1"/>
</dbReference>
<evidence type="ECO:0000313" key="4">
    <source>
        <dbReference type="Proteomes" id="UP000198607"/>
    </source>
</evidence>
<dbReference type="PANTHER" id="PTHR37828:SF1">
    <property type="entry name" value="YCII-RELATED DOMAIN-CONTAINING PROTEIN"/>
    <property type="match status" value="1"/>
</dbReference>
<evidence type="ECO:0000313" key="3">
    <source>
        <dbReference type="EMBL" id="SDH31143.1"/>
    </source>
</evidence>
<dbReference type="InterPro" id="IPR011008">
    <property type="entry name" value="Dimeric_a/b-barrel"/>
</dbReference>
<feature type="domain" description="YCII-related" evidence="2">
    <location>
        <begin position="1"/>
        <end position="81"/>
    </location>
</feature>
<dbReference type="PANTHER" id="PTHR37828">
    <property type="entry name" value="GSR2449 PROTEIN"/>
    <property type="match status" value="1"/>
</dbReference>
<protein>
    <submittedName>
        <fullName evidence="3">Uncharacterized conserved protein YciI, contains a putative active-site phosphohistidine</fullName>
    </submittedName>
</protein>
<keyword evidence="4" id="KW-1185">Reference proteome</keyword>
<dbReference type="OrthoDB" id="9814407at2"/>
<dbReference type="Pfam" id="PF03795">
    <property type="entry name" value="YCII"/>
    <property type="match status" value="1"/>
</dbReference>
<organism evidence="3 4">
    <name type="scientific">Propionivibrio dicarboxylicus</name>
    <dbReference type="NCBI Taxonomy" id="83767"/>
    <lineage>
        <taxon>Bacteria</taxon>
        <taxon>Pseudomonadati</taxon>
        <taxon>Pseudomonadota</taxon>
        <taxon>Betaproteobacteria</taxon>
        <taxon>Rhodocyclales</taxon>
        <taxon>Rhodocyclaceae</taxon>
        <taxon>Propionivibrio</taxon>
    </lineage>
</organism>
<comment type="similarity">
    <text evidence="1">Belongs to the YciI family.</text>
</comment>
<dbReference type="STRING" id="83767.SAMN05660652_01488"/>
<reference evidence="3 4" key="1">
    <citation type="submission" date="2016-10" db="EMBL/GenBank/DDBJ databases">
        <authorList>
            <person name="de Groot N.N."/>
        </authorList>
    </citation>
    <scope>NUCLEOTIDE SEQUENCE [LARGE SCALE GENOMIC DNA]</scope>
    <source>
        <strain evidence="3 4">DSM 5885</strain>
    </source>
</reference>
<evidence type="ECO:0000256" key="1">
    <source>
        <dbReference type="ARBA" id="ARBA00007689"/>
    </source>
</evidence>
<dbReference type="Proteomes" id="UP000198607">
    <property type="component" value="Unassembled WGS sequence"/>
</dbReference>
<accession>A0A1G8BDP6</accession>
<dbReference type="InterPro" id="IPR005545">
    <property type="entry name" value="YCII"/>
</dbReference>
<dbReference type="SUPFAM" id="SSF54909">
    <property type="entry name" value="Dimeric alpha+beta barrel"/>
    <property type="match status" value="1"/>
</dbReference>
<dbReference type="AlphaFoldDB" id="A0A1G8BDP6"/>
<name>A0A1G8BDP6_9RHOO</name>
<proteinExistence type="inferred from homology"/>